<protein>
    <submittedName>
        <fullName evidence="2">Uncharacterized protein</fullName>
    </submittedName>
</protein>
<accession>A0ABX1UG78</accession>
<proteinExistence type="predicted"/>
<keyword evidence="3" id="KW-1185">Reference proteome</keyword>
<evidence type="ECO:0000313" key="2">
    <source>
        <dbReference type="EMBL" id="NMR71745.1"/>
    </source>
</evidence>
<evidence type="ECO:0000256" key="1">
    <source>
        <dbReference type="SAM" id="MobiDB-lite"/>
    </source>
</evidence>
<gene>
    <name evidence="2" type="ORF">HJ568_17610</name>
</gene>
<comment type="caution">
    <text evidence="2">The sequence shown here is derived from an EMBL/GenBank/DDBJ whole genome shotgun (WGS) entry which is preliminary data.</text>
</comment>
<name>A0ABX1UG78_9VIBR</name>
<reference evidence="2 3" key="1">
    <citation type="submission" date="2020-04" db="EMBL/GenBank/DDBJ databases">
        <title>WGS-Seq of Vibrio isolated by the O'Toole Lab.</title>
        <authorList>
            <person name="Mckone K.P."/>
            <person name="Whitaker R."/>
            <person name="Sevigney J.L."/>
            <person name="Herring J.B."/>
            <person name="O'Toole G."/>
        </authorList>
    </citation>
    <scope>NUCLEOTIDE SEQUENCE [LARGE SCALE GENOMIC DNA]</scope>
    <source>
        <strain evidence="2 3">BS_02</strain>
    </source>
</reference>
<sequence>MSSMAAYAIEMGMDPCIAPDGQEWSESTYRRPQINREVFGDDGPLDQRGIDTPLGRADARGKYSSSPEEQSEQWFATAKQAFQFAKNTPGSVAKRATNGNGFTVIVK</sequence>
<dbReference type="RefSeq" id="WP_102455479.1">
    <property type="nucleotide sequence ID" value="NZ_JABBXC010000051.1"/>
</dbReference>
<organism evidence="2 3">
    <name type="scientific">Vibrio breoganii</name>
    <dbReference type="NCBI Taxonomy" id="553239"/>
    <lineage>
        <taxon>Bacteria</taxon>
        <taxon>Pseudomonadati</taxon>
        <taxon>Pseudomonadota</taxon>
        <taxon>Gammaproteobacteria</taxon>
        <taxon>Vibrionales</taxon>
        <taxon>Vibrionaceae</taxon>
        <taxon>Vibrio</taxon>
    </lineage>
</organism>
<evidence type="ECO:0000313" key="3">
    <source>
        <dbReference type="Proteomes" id="UP000590068"/>
    </source>
</evidence>
<dbReference type="EMBL" id="JABCJR010000049">
    <property type="protein sequence ID" value="NMR71745.1"/>
    <property type="molecule type" value="Genomic_DNA"/>
</dbReference>
<dbReference type="Proteomes" id="UP000590068">
    <property type="component" value="Unassembled WGS sequence"/>
</dbReference>
<feature type="region of interest" description="Disordered" evidence="1">
    <location>
        <begin position="35"/>
        <end position="71"/>
    </location>
</feature>